<protein>
    <submittedName>
        <fullName evidence="2">GL26261</fullName>
    </submittedName>
</protein>
<dbReference type="Proteomes" id="UP000008744">
    <property type="component" value="Unassembled WGS sequence"/>
</dbReference>
<organism evidence="3">
    <name type="scientific">Drosophila persimilis</name>
    <name type="common">Fruit fly</name>
    <dbReference type="NCBI Taxonomy" id="7234"/>
    <lineage>
        <taxon>Eukaryota</taxon>
        <taxon>Metazoa</taxon>
        <taxon>Ecdysozoa</taxon>
        <taxon>Arthropoda</taxon>
        <taxon>Hexapoda</taxon>
        <taxon>Insecta</taxon>
        <taxon>Pterygota</taxon>
        <taxon>Neoptera</taxon>
        <taxon>Endopterygota</taxon>
        <taxon>Diptera</taxon>
        <taxon>Brachycera</taxon>
        <taxon>Muscomorpha</taxon>
        <taxon>Ephydroidea</taxon>
        <taxon>Drosophilidae</taxon>
        <taxon>Drosophila</taxon>
        <taxon>Sophophora</taxon>
    </lineage>
</organism>
<proteinExistence type="predicted"/>
<dbReference type="OMA" id="VPADKYF"/>
<keyword evidence="1" id="KW-0732">Signal</keyword>
<keyword evidence="3" id="KW-1185">Reference proteome</keyword>
<evidence type="ECO:0000313" key="2">
    <source>
        <dbReference type="EMBL" id="EDW37439.1"/>
    </source>
</evidence>
<feature type="signal peptide" evidence="1">
    <location>
        <begin position="1"/>
        <end position="25"/>
    </location>
</feature>
<sequence length="90" mass="9896">MFNHFATVPMNLLMLLGCLLATTTALSTDTGSEGNGVSVGGSTLNNEFKSEYVPADKYFIFSTTSGPIRFDVWDWGKEDKEMFHHAATAR</sequence>
<dbReference type="STRING" id="7234.B4GJC5"/>
<dbReference type="EMBL" id="CH479184">
    <property type="protein sequence ID" value="EDW37439.1"/>
    <property type="molecule type" value="Genomic_DNA"/>
</dbReference>
<accession>B4GJC5</accession>
<dbReference type="AlphaFoldDB" id="B4GJC5"/>
<reference evidence="2 3" key="1">
    <citation type="journal article" date="2007" name="Nature">
        <title>Evolution of genes and genomes on the Drosophila phylogeny.</title>
        <authorList>
            <consortium name="Drosophila 12 Genomes Consortium"/>
            <person name="Clark A.G."/>
            <person name="Eisen M.B."/>
            <person name="Smith D.R."/>
            <person name="Bergman C.M."/>
            <person name="Oliver B."/>
            <person name="Markow T.A."/>
            <person name="Kaufman T.C."/>
            <person name="Kellis M."/>
            <person name="Gelbart W."/>
            <person name="Iyer V.N."/>
            <person name="Pollard D.A."/>
            <person name="Sackton T.B."/>
            <person name="Larracuente A.M."/>
            <person name="Singh N.D."/>
            <person name="Abad J.P."/>
            <person name="Abt D.N."/>
            <person name="Adryan B."/>
            <person name="Aguade M."/>
            <person name="Akashi H."/>
            <person name="Anderson W.W."/>
            <person name="Aquadro C.F."/>
            <person name="Ardell D.H."/>
            <person name="Arguello R."/>
            <person name="Artieri C.G."/>
            <person name="Barbash D.A."/>
            <person name="Barker D."/>
            <person name="Barsanti P."/>
            <person name="Batterham P."/>
            <person name="Batzoglou S."/>
            <person name="Begun D."/>
            <person name="Bhutkar A."/>
            <person name="Blanco E."/>
            <person name="Bosak S.A."/>
            <person name="Bradley R.K."/>
            <person name="Brand A.D."/>
            <person name="Brent M.R."/>
            <person name="Brooks A.N."/>
            <person name="Brown R.H."/>
            <person name="Butlin R.K."/>
            <person name="Caggese C."/>
            <person name="Calvi B.R."/>
            <person name="Bernardo de Carvalho A."/>
            <person name="Caspi A."/>
            <person name="Castrezana S."/>
            <person name="Celniker S.E."/>
            <person name="Chang J.L."/>
            <person name="Chapple C."/>
            <person name="Chatterji S."/>
            <person name="Chinwalla A."/>
            <person name="Civetta A."/>
            <person name="Clifton S.W."/>
            <person name="Comeron J.M."/>
            <person name="Costello J.C."/>
            <person name="Coyne J.A."/>
            <person name="Daub J."/>
            <person name="David R.G."/>
            <person name="Delcher A.L."/>
            <person name="Delehaunty K."/>
            <person name="Do C.B."/>
            <person name="Ebling H."/>
            <person name="Edwards K."/>
            <person name="Eickbush T."/>
            <person name="Evans J.D."/>
            <person name="Filipski A."/>
            <person name="Findeiss S."/>
            <person name="Freyhult E."/>
            <person name="Fulton L."/>
            <person name="Fulton R."/>
            <person name="Garcia A.C."/>
            <person name="Gardiner A."/>
            <person name="Garfield D.A."/>
            <person name="Garvin B.E."/>
            <person name="Gibson G."/>
            <person name="Gilbert D."/>
            <person name="Gnerre S."/>
            <person name="Godfrey J."/>
            <person name="Good R."/>
            <person name="Gotea V."/>
            <person name="Gravely B."/>
            <person name="Greenberg A.J."/>
            <person name="Griffiths-Jones S."/>
            <person name="Gross S."/>
            <person name="Guigo R."/>
            <person name="Gustafson E.A."/>
            <person name="Haerty W."/>
            <person name="Hahn M.W."/>
            <person name="Halligan D.L."/>
            <person name="Halpern A.L."/>
            <person name="Halter G.M."/>
            <person name="Han M.V."/>
            <person name="Heger A."/>
            <person name="Hillier L."/>
            <person name="Hinrichs A.S."/>
            <person name="Holmes I."/>
            <person name="Hoskins R.A."/>
            <person name="Hubisz M.J."/>
            <person name="Hultmark D."/>
            <person name="Huntley M.A."/>
            <person name="Jaffe D.B."/>
            <person name="Jagadeeshan S."/>
            <person name="Jeck W.R."/>
            <person name="Johnson J."/>
            <person name="Jones C.D."/>
            <person name="Jordan W.C."/>
            <person name="Karpen G.H."/>
            <person name="Kataoka E."/>
            <person name="Keightley P.D."/>
            <person name="Kheradpour P."/>
            <person name="Kirkness E.F."/>
            <person name="Koerich L.B."/>
            <person name="Kristiansen K."/>
            <person name="Kudrna D."/>
            <person name="Kulathinal R.J."/>
            <person name="Kumar S."/>
            <person name="Kwok R."/>
            <person name="Lander E."/>
            <person name="Langley C.H."/>
            <person name="Lapoint R."/>
            <person name="Lazzaro B.P."/>
            <person name="Lee S.J."/>
            <person name="Levesque L."/>
            <person name="Li R."/>
            <person name="Lin C.F."/>
            <person name="Lin M.F."/>
            <person name="Lindblad-Toh K."/>
            <person name="Llopart A."/>
            <person name="Long M."/>
            <person name="Low L."/>
            <person name="Lozovsky E."/>
            <person name="Lu J."/>
            <person name="Luo M."/>
            <person name="Machado C.A."/>
            <person name="Makalowski W."/>
            <person name="Marzo M."/>
            <person name="Matsuda M."/>
            <person name="Matzkin L."/>
            <person name="McAllister B."/>
            <person name="McBride C.S."/>
            <person name="McKernan B."/>
            <person name="McKernan K."/>
            <person name="Mendez-Lago M."/>
            <person name="Minx P."/>
            <person name="Mollenhauer M.U."/>
            <person name="Montooth K."/>
            <person name="Mount S.M."/>
            <person name="Mu X."/>
            <person name="Myers E."/>
            <person name="Negre B."/>
            <person name="Newfeld S."/>
            <person name="Nielsen R."/>
            <person name="Noor M.A."/>
            <person name="O'Grady P."/>
            <person name="Pachter L."/>
            <person name="Papaceit M."/>
            <person name="Parisi M.J."/>
            <person name="Parisi M."/>
            <person name="Parts L."/>
            <person name="Pedersen J.S."/>
            <person name="Pesole G."/>
            <person name="Phillippy A.M."/>
            <person name="Ponting C.P."/>
            <person name="Pop M."/>
            <person name="Porcelli D."/>
            <person name="Powell J.R."/>
            <person name="Prohaska S."/>
            <person name="Pruitt K."/>
            <person name="Puig M."/>
            <person name="Quesneville H."/>
            <person name="Ram K.R."/>
            <person name="Rand D."/>
            <person name="Rasmussen M.D."/>
            <person name="Reed L.K."/>
            <person name="Reenan R."/>
            <person name="Reily A."/>
            <person name="Remington K.A."/>
            <person name="Rieger T.T."/>
            <person name="Ritchie M.G."/>
            <person name="Robin C."/>
            <person name="Rogers Y.H."/>
            <person name="Rohde C."/>
            <person name="Rozas J."/>
            <person name="Rubenfield M.J."/>
            <person name="Ruiz A."/>
            <person name="Russo S."/>
            <person name="Salzberg S.L."/>
            <person name="Sanchez-Gracia A."/>
            <person name="Saranga D.J."/>
            <person name="Sato H."/>
            <person name="Schaeffer S.W."/>
            <person name="Schatz M.C."/>
            <person name="Schlenke T."/>
            <person name="Schwartz R."/>
            <person name="Segarra C."/>
            <person name="Singh R.S."/>
            <person name="Sirot L."/>
            <person name="Sirota M."/>
            <person name="Sisneros N.B."/>
            <person name="Smith C.D."/>
            <person name="Smith T.F."/>
            <person name="Spieth J."/>
            <person name="Stage D.E."/>
            <person name="Stark A."/>
            <person name="Stephan W."/>
            <person name="Strausberg R.L."/>
            <person name="Strempel S."/>
            <person name="Sturgill D."/>
            <person name="Sutton G."/>
            <person name="Sutton G.G."/>
            <person name="Tao W."/>
            <person name="Teichmann S."/>
            <person name="Tobari Y.N."/>
            <person name="Tomimura Y."/>
            <person name="Tsolas J.M."/>
            <person name="Valente V.L."/>
            <person name="Venter E."/>
            <person name="Venter J.C."/>
            <person name="Vicario S."/>
            <person name="Vieira F.G."/>
            <person name="Vilella A.J."/>
            <person name="Villasante A."/>
            <person name="Walenz B."/>
            <person name="Wang J."/>
            <person name="Wasserman M."/>
            <person name="Watts T."/>
            <person name="Wilson D."/>
            <person name="Wilson R.K."/>
            <person name="Wing R.A."/>
            <person name="Wolfner M.F."/>
            <person name="Wong A."/>
            <person name="Wong G.K."/>
            <person name="Wu C.I."/>
            <person name="Wu G."/>
            <person name="Yamamoto D."/>
            <person name="Yang H.P."/>
            <person name="Yang S.P."/>
            <person name="Yorke J.A."/>
            <person name="Yoshida K."/>
            <person name="Zdobnov E."/>
            <person name="Zhang P."/>
            <person name="Zhang Y."/>
            <person name="Zimin A.V."/>
            <person name="Baldwin J."/>
            <person name="Abdouelleil A."/>
            <person name="Abdulkadir J."/>
            <person name="Abebe A."/>
            <person name="Abera B."/>
            <person name="Abreu J."/>
            <person name="Acer S.C."/>
            <person name="Aftuck L."/>
            <person name="Alexander A."/>
            <person name="An P."/>
            <person name="Anderson E."/>
            <person name="Anderson S."/>
            <person name="Arachi H."/>
            <person name="Azer M."/>
            <person name="Bachantsang P."/>
            <person name="Barry A."/>
            <person name="Bayul T."/>
            <person name="Berlin A."/>
            <person name="Bessette D."/>
            <person name="Bloom T."/>
            <person name="Blye J."/>
            <person name="Boguslavskiy L."/>
            <person name="Bonnet C."/>
            <person name="Boukhgalter B."/>
            <person name="Bourzgui I."/>
            <person name="Brown A."/>
            <person name="Cahill P."/>
            <person name="Channer S."/>
            <person name="Cheshatsang Y."/>
            <person name="Chuda L."/>
            <person name="Citroen M."/>
            <person name="Collymore A."/>
            <person name="Cooke P."/>
            <person name="Costello M."/>
            <person name="D'Aco K."/>
            <person name="Daza R."/>
            <person name="De Haan G."/>
            <person name="DeGray S."/>
            <person name="DeMaso C."/>
            <person name="Dhargay N."/>
            <person name="Dooley K."/>
            <person name="Dooley E."/>
            <person name="Doricent M."/>
            <person name="Dorje P."/>
            <person name="Dorjee K."/>
            <person name="Dupes A."/>
            <person name="Elong R."/>
            <person name="Falk J."/>
            <person name="Farina A."/>
            <person name="Faro S."/>
            <person name="Ferguson D."/>
            <person name="Fisher S."/>
            <person name="Foley C.D."/>
            <person name="Franke A."/>
            <person name="Friedrich D."/>
            <person name="Gadbois L."/>
            <person name="Gearin G."/>
            <person name="Gearin C.R."/>
            <person name="Giannoukos G."/>
            <person name="Goode T."/>
            <person name="Graham J."/>
            <person name="Grandbois E."/>
            <person name="Grewal S."/>
            <person name="Gyaltsen K."/>
            <person name="Hafez N."/>
            <person name="Hagos B."/>
            <person name="Hall J."/>
            <person name="Henson C."/>
            <person name="Hollinger A."/>
            <person name="Honan T."/>
            <person name="Huard M.D."/>
            <person name="Hughes L."/>
            <person name="Hurhula B."/>
            <person name="Husby M.E."/>
            <person name="Kamat A."/>
            <person name="Kanga B."/>
            <person name="Kashin S."/>
            <person name="Khazanovich D."/>
            <person name="Kisner P."/>
            <person name="Lance K."/>
            <person name="Lara M."/>
            <person name="Lee W."/>
            <person name="Lennon N."/>
            <person name="Letendre F."/>
            <person name="LeVine R."/>
            <person name="Lipovsky A."/>
            <person name="Liu X."/>
            <person name="Liu J."/>
            <person name="Liu S."/>
            <person name="Lokyitsang T."/>
            <person name="Lokyitsang Y."/>
            <person name="Lubonja R."/>
            <person name="Lui A."/>
            <person name="MacDonald P."/>
            <person name="Magnisalis V."/>
            <person name="Maru K."/>
            <person name="Matthews C."/>
            <person name="McCusker W."/>
            <person name="McDonough S."/>
            <person name="Mehta T."/>
            <person name="Meldrim J."/>
            <person name="Meneus L."/>
            <person name="Mihai O."/>
            <person name="Mihalev A."/>
            <person name="Mihova T."/>
            <person name="Mittelman R."/>
            <person name="Mlenga V."/>
            <person name="Montmayeur A."/>
            <person name="Mulrain L."/>
            <person name="Navidi A."/>
            <person name="Naylor J."/>
            <person name="Negash T."/>
            <person name="Nguyen T."/>
            <person name="Nguyen N."/>
            <person name="Nicol R."/>
            <person name="Norbu C."/>
            <person name="Norbu N."/>
            <person name="Novod N."/>
            <person name="O'Neill B."/>
            <person name="Osman S."/>
            <person name="Markiewicz E."/>
            <person name="Oyono O.L."/>
            <person name="Patti C."/>
            <person name="Phunkhang P."/>
            <person name="Pierre F."/>
            <person name="Priest M."/>
            <person name="Raghuraman S."/>
            <person name="Rege F."/>
            <person name="Reyes R."/>
            <person name="Rise C."/>
            <person name="Rogov P."/>
            <person name="Ross K."/>
            <person name="Ryan E."/>
            <person name="Settipalli S."/>
            <person name="Shea T."/>
            <person name="Sherpa N."/>
            <person name="Shi L."/>
            <person name="Shih D."/>
            <person name="Sparrow T."/>
            <person name="Spaulding J."/>
            <person name="Stalker J."/>
            <person name="Stange-Thomann N."/>
            <person name="Stavropoulos S."/>
            <person name="Stone C."/>
            <person name="Strader C."/>
            <person name="Tesfaye S."/>
            <person name="Thomson T."/>
            <person name="Thoulutsang Y."/>
            <person name="Thoulutsang D."/>
            <person name="Topham K."/>
            <person name="Topping I."/>
            <person name="Tsamla T."/>
            <person name="Vassiliev H."/>
            <person name="Vo A."/>
            <person name="Wangchuk T."/>
            <person name="Wangdi T."/>
            <person name="Weiand M."/>
            <person name="Wilkinson J."/>
            <person name="Wilson A."/>
            <person name="Yadav S."/>
            <person name="Young G."/>
            <person name="Yu Q."/>
            <person name="Zembek L."/>
            <person name="Zhong D."/>
            <person name="Zimmer A."/>
            <person name="Zwirko Z."/>
            <person name="Jaffe D.B."/>
            <person name="Alvarez P."/>
            <person name="Brockman W."/>
            <person name="Butler J."/>
            <person name="Chin C."/>
            <person name="Gnerre S."/>
            <person name="Grabherr M."/>
            <person name="Kleber M."/>
            <person name="Mauceli E."/>
            <person name="MacCallum I."/>
        </authorList>
    </citation>
    <scope>NUCLEOTIDE SEQUENCE [LARGE SCALE GENOMIC DNA]</scope>
    <source>
        <strain evidence="3">MSH-3 / Tucson 14011-0111.49</strain>
    </source>
</reference>
<feature type="chain" id="PRO_5002806692" evidence="1">
    <location>
        <begin position="26"/>
        <end position="90"/>
    </location>
</feature>
<evidence type="ECO:0000313" key="3">
    <source>
        <dbReference type="Proteomes" id="UP000008744"/>
    </source>
</evidence>
<gene>
    <name evidence="2" type="primary">Dper\GL26261</name>
    <name evidence="2" type="ORF">Dper_GL26261</name>
</gene>
<name>B4GJC5_DROPE</name>
<evidence type="ECO:0000256" key="1">
    <source>
        <dbReference type="SAM" id="SignalP"/>
    </source>
</evidence>
<dbReference type="HOGENOM" id="CLU_2443158_0_0_1"/>